<accession>A0ABN8J3A1</accession>
<proteinExistence type="predicted"/>
<evidence type="ECO:0000313" key="2">
    <source>
        <dbReference type="EMBL" id="CAH2075164.1"/>
    </source>
</evidence>
<organism evidence="2 3">
    <name type="scientific">Iphiclides podalirius</name>
    <name type="common">scarce swallowtail</name>
    <dbReference type="NCBI Taxonomy" id="110791"/>
    <lineage>
        <taxon>Eukaryota</taxon>
        <taxon>Metazoa</taxon>
        <taxon>Ecdysozoa</taxon>
        <taxon>Arthropoda</taxon>
        <taxon>Hexapoda</taxon>
        <taxon>Insecta</taxon>
        <taxon>Pterygota</taxon>
        <taxon>Neoptera</taxon>
        <taxon>Endopterygota</taxon>
        <taxon>Lepidoptera</taxon>
        <taxon>Glossata</taxon>
        <taxon>Ditrysia</taxon>
        <taxon>Papilionoidea</taxon>
        <taxon>Papilionidae</taxon>
        <taxon>Papilioninae</taxon>
        <taxon>Iphiclides</taxon>
    </lineage>
</organism>
<evidence type="ECO:0000313" key="3">
    <source>
        <dbReference type="Proteomes" id="UP000837857"/>
    </source>
</evidence>
<evidence type="ECO:0000256" key="1">
    <source>
        <dbReference type="SAM" id="MobiDB-lite"/>
    </source>
</evidence>
<reference evidence="2" key="1">
    <citation type="submission" date="2022-03" db="EMBL/GenBank/DDBJ databases">
        <authorList>
            <person name="Martin H S."/>
        </authorList>
    </citation>
    <scope>NUCLEOTIDE SEQUENCE</scope>
</reference>
<feature type="region of interest" description="Disordered" evidence="1">
    <location>
        <begin position="1"/>
        <end position="32"/>
    </location>
</feature>
<keyword evidence="3" id="KW-1185">Reference proteome</keyword>
<sequence length="87" mass="10018">MRKFHFAGTHTYSDGGCRERSTSRPALGSVYTGPLPSRGIDFEHYYRRRRHTGRISDPQLKSEAKFCESRDTVARRRIIGERGTCAR</sequence>
<name>A0ABN8J3A1_9NEOP</name>
<dbReference type="Proteomes" id="UP000837857">
    <property type="component" value="Chromosome 8"/>
</dbReference>
<protein>
    <submittedName>
        <fullName evidence="2">Uncharacterized protein</fullName>
    </submittedName>
</protein>
<gene>
    <name evidence="2" type="ORF">IPOD504_LOCUS16553</name>
</gene>
<feature type="non-terminal residue" evidence="2">
    <location>
        <position position="87"/>
    </location>
</feature>
<dbReference type="EMBL" id="OW152820">
    <property type="protein sequence ID" value="CAH2075164.1"/>
    <property type="molecule type" value="Genomic_DNA"/>
</dbReference>